<reference evidence="14" key="2">
    <citation type="journal article" date="2019" name="Curr. Biol.">
        <title>Chromatin organization in early land plants reveals an ancestral association between H3K27me3, transposons, and constitutive heterochromatin.</title>
        <authorList>
            <person name="Montgomery S.A."/>
            <person name="Tanizawa Y."/>
            <person name="Galik B."/>
            <person name="Wang N."/>
            <person name="Ito T."/>
            <person name="Mochizuki T."/>
            <person name="Akimcheva S."/>
            <person name="Bowman J."/>
            <person name="Cognat V."/>
            <person name="Drouard L."/>
            <person name="Ekker H."/>
            <person name="Houng S."/>
            <person name="Kohchi T."/>
            <person name="Lin S."/>
            <person name="Liu L.D."/>
            <person name="Nakamura Y."/>
            <person name="Valeeva L.R."/>
            <person name="Shakirov E.V."/>
            <person name="Shippen D.E."/>
            <person name="Wei W."/>
            <person name="Yagura M."/>
            <person name="Yamaoka S."/>
            <person name="Yamato K.T."/>
            <person name="Liu C."/>
            <person name="Berger F."/>
        </authorList>
    </citation>
    <scope>NUCLEOTIDE SEQUENCE [LARGE SCALE GENOMIC DNA]</scope>
    <source>
        <strain evidence="14">Tak-1</strain>
    </source>
</reference>
<name>A0A176WBP4_MARPO</name>
<dbReference type="Pfam" id="PF01789">
    <property type="entry name" value="PsbP"/>
    <property type="match status" value="1"/>
</dbReference>
<evidence type="ECO:0000256" key="8">
    <source>
        <dbReference type="ARBA" id="ARBA00029584"/>
    </source>
</evidence>
<evidence type="ECO:0000256" key="5">
    <source>
        <dbReference type="ARBA" id="ARBA00022946"/>
    </source>
</evidence>
<proteinExistence type="inferred from homology"/>
<dbReference type="GO" id="GO:0019898">
    <property type="term" value="C:extrinsic component of membrane"/>
    <property type="evidence" value="ECO:0007669"/>
    <property type="project" value="InterPro"/>
</dbReference>
<keyword evidence="3" id="KW-0602">Photosynthesis</keyword>
<evidence type="ECO:0000256" key="6">
    <source>
        <dbReference type="ARBA" id="ARBA00023078"/>
    </source>
</evidence>
<evidence type="ECO:0000256" key="4">
    <source>
        <dbReference type="ARBA" id="ARBA00022640"/>
    </source>
</evidence>
<dbReference type="EMBL" id="LVLJ01001434">
    <property type="protein sequence ID" value="OAE29655.1"/>
    <property type="molecule type" value="Genomic_DNA"/>
</dbReference>
<sequence>MASAASTSTTLLSMAAAAGSFALASSRSPAATGAAFPGAAAVFSRRQSFGAVECRCAAGNEKDAVQGREAVAGRRSALAFLAGLVAVSSNGAAPARAAYGETANIFGTPKQQTGFTTYSGEGFVVDLPSKWNPSKEIEFPGQVLRYEDNFDQLSNLSVSIVDAPVKSIKDFGSPEKFLEKNSYLLGKQSYQGQTASEGGFEKNAVATASIFTADEKELGGKTYYYLEVLTRTGDGTEGGRHQCIVATVNGGKLYIFKSQAGDKRWFKGSQKFVEGAAASFKLA</sequence>
<dbReference type="PANTHER" id="PTHR31407:SF6">
    <property type="entry name" value="OXYGEN-EVOLVING ENHANCER PROTEIN 2-1, CHLOROPLASTIC"/>
    <property type="match status" value="1"/>
</dbReference>
<keyword evidence="2" id="KW-0150">Chloroplast</keyword>
<dbReference type="InterPro" id="IPR002683">
    <property type="entry name" value="PsbP_C"/>
</dbReference>
<evidence type="ECO:0000256" key="11">
    <source>
        <dbReference type="ARBA" id="ARBA00035638"/>
    </source>
</evidence>
<keyword evidence="6" id="KW-0793">Thylakoid</keyword>
<keyword evidence="16" id="KW-1185">Reference proteome</keyword>
<dbReference type="GO" id="GO:0015979">
    <property type="term" value="P:photosynthesis"/>
    <property type="evidence" value="ECO:0007669"/>
    <property type="project" value="UniProtKB-KW"/>
</dbReference>
<evidence type="ECO:0000256" key="12">
    <source>
        <dbReference type="ARBA" id="ARBA00046272"/>
    </source>
</evidence>
<evidence type="ECO:0000256" key="1">
    <source>
        <dbReference type="ARBA" id="ARBA00002851"/>
    </source>
</evidence>
<dbReference type="Proteomes" id="UP000077202">
    <property type="component" value="Unassembled WGS sequence"/>
</dbReference>
<dbReference type="Gene3D" id="3.40.1000.10">
    <property type="entry name" value="Mog1/PsbP, alpha/beta/alpha sandwich"/>
    <property type="match status" value="1"/>
</dbReference>
<comment type="function">
    <text evidence="1">May be involved in the regulation of photosystem II.</text>
</comment>
<keyword evidence="7" id="KW-0604">Photosystem II</keyword>
<keyword evidence="5" id="KW-0809">Transit peptide</keyword>
<organism evidence="15 16">
    <name type="scientific">Marchantia polymorpha subsp. ruderalis</name>
    <dbReference type="NCBI Taxonomy" id="1480154"/>
    <lineage>
        <taxon>Eukaryota</taxon>
        <taxon>Viridiplantae</taxon>
        <taxon>Streptophyta</taxon>
        <taxon>Embryophyta</taxon>
        <taxon>Marchantiophyta</taxon>
        <taxon>Marchantiopsida</taxon>
        <taxon>Marchantiidae</taxon>
        <taxon>Marchantiales</taxon>
        <taxon>Marchantiaceae</taxon>
        <taxon>Marchantia</taxon>
    </lineage>
</organism>
<dbReference type="AlphaFoldDB" id="A0A176WBP4"/>
<dbReference type="GO" id="GO:0005509">
    <property type="term" value="F:calcium ion binding"/>
    <property type="evidence" value="ECO:0007669"/>
    <property type="project" value="InterPro"/>
</dbReference>
<reference evidence="17" key="3">
    <citation type="journal article" date="2020" name="Curr. Biol.">
        <title>Chromatin organization in early land plants reveals an ancestral association between H3K27me3, transposons, and constitutive heterochromatin.</title>
        <authorList>
            <person name="Montgomery S.A."/>
            <person name="Tanizawa Y."/>
            <person name="Galik B."/>
            <person name="Wang N."/>
            <person name="Ito T."/>
            <person name="Mochizuki T."/>
            <person name="Akimcheva S."/>
            <person name="Bowman J.L."/>
            <person name="Cognat V."/>
            <person name="Marechal-Drouard L."/>
            <person name="Ekker H."/>
            <person name="Hong S.F."/>
            <person name="Kohchi T."/>
            <person name="Lin S.S."/>
            <person name="Liu L.D."/>
            <person name="Nakamura Y."/>
            <person name="Valeeva L.R."/>
            <person name="Shakirov E.V."/>
            <person name="Shippen D.E."/>
            <person name="Wei W.L."/>
            <person name="Yagura M."/>
            <person name="Yamaoka S."/>
            <person name="Yamato K.T."/>
            <person name="Liu C."/>
            <person name="Berger F."/>
        </authorList>
    </citation>
    <scope>NUCLEOTIDE SEQUENCE [LARGE SCALE GENOMIC DNA]</scope>
    <source>
        <strain evidence="17">Tak-1</strain>
    </source>
</reference>
<protein>
    <recommendedName>
        <fullName evidence="10">23 kDa subunit of oxygen evolving system of photosystem II</fullName>
    </recommendedName>
    <alternativeName>
        <fullName evidence="9">23 kDa thylakoid membrane protein</fullName>
    </alternativeName>
    <alternativeName>
        <fullName evidence="8">OEC 23 kDa subunit</fullName>
    </alternativeName>
</protein>
<keyword evidence="4" id="KW-0934">Plastid</keyword>
<dbReference type="SUPFAM" id="SSF55724">
    <property type="entry name" value="Mog1p/PsbP-like"/>
    <property type="match status" value="1"/>
</dbReference>
<dbReference type="InterPro" id="IPR016123">
    <property type="entry name" value="Mog1/PsbP_a/b/a-sand"/>
</dbReference>
<evidence type="ECO:0000313" key="16">
    <source>
        <dbReference type="Proteomes" id="UP000077202"/>
    </source>
</evidence>
<dbReference type="Proteomes" id="UP001162541">
    <property type="component" value="Chromosome 5"/>
</dbReference>
<evidence type="ECO:0000313" key="17">
    <source>
        <dbReference type="Proteomes" id="UP001162541"/>
    </source>
</evidence>
<evidence type="ECO:0000256" key="3">
    <source>
        <dbReference type="ARBA" id="ARBA00022531"/>
    </source>
</evidence>
<evidence type="ECO:0000313" key="15">
    <source>
        <dbReference type="EMBL" id="OAE29655.1"/>
    </source>
</evidence>
<evidence type="ECO:0000256" key="9">
    <source>
        <dbReference type="ARBA" id="ARBA00031606"/>
    </source>
</evidence>
<gene>
    <name evidence="15" type="ORF">AXG93_509s1070</name>
    <name evidence="14" type="ORF">Mp_5g20300</name>
</gene>
<dbReference type="GO" id="GO:0009654">
    <property type="term" value="C:photosystem II oxygen evolving complex"/>
    <property type="evidence" value="ECO:0007669"/>
    <property type="project" value="InterPro"/>
</dbReference>
<evidence type="ECO:0000256" key="10">
    <source>
        <dbReference type="ARBA" id="ARBA00032148"/>
    </source>
</evidence>
<reference evidence="15 16" key="1">
    <citation type="submission" date="2016-03" db="EMBL/GenBank/DDBJ databases">
        <title>Mechanisms controlling the formation of the plant cell surface in tip-growing cells are functionally conserved among land plants.</title>
        <authorList>
            <person name="Honkanen S."/>
            <person name="Jones V.A."/>
            <person name="Morieri G."/>
            <person name="Champion C."/>
            <person name="Hetherington A.J."/>
            <person name="Kelly S."/>
            <person name="Saint-Marcoux D."/>
            <person name="Proust H."/>
            <person name="Prescott H."/>
            <person name="Dolan L."/>
        </authorList>
    </citation>
    <scope>NUCLEOTIDE SEQUENCE [LARGE SCALE GENOMIC DNA]</scope>
    <source>
        <strain evidence="16">cv. Tak-1 and cv. Tak-2</strain>
        <tissue evidence="15">Whole gametophyte</tissue>
    </source>
</reference>
<feature type="domain" description="PsbP C-terminal" evidence="13">
    <location>
        <begin position="114"/>
        <end position="281"/>
    </location>
</feature>
<evidence type="ECO:0000256" key="2">
    <source>
        <dbReference type="ARBA" id="ARBA00022528"/>
    </source>
</evidence>
<evidence type="ECO:0000313" key="14">
    <source>
        <dbReference type="EMBL" id="BBN12463.1"/>
    </source>
</evidence>
<evidence type="ECO:0000259" key="13">
    <source>
        <dbReference type="Pfam" id="PF01789"/>
    </source>
</evidence>
<comment type="similarity">
    <text evidence="11">Belongs to the PsbP family.</text>
</comment>
<evidence type="ECO:0000256" key="7">
    <source>
        <dbReference type="ARBA" id="ARBA00023276"/>
    </source>
</evidence>
<dbReference type="PANTHER" id="PTHR31407">
    <property type="match status" value="1"/>
</dbReference>
<comment type="subcellular location">
    <subcellularLocation>
        <location evidence="12">Plastid</location>
        <location evidence="12">Chloroplast thylakoid</location>
    </subcellularLocation>
</comment>
<dbReference type="GO" id="GO:0009534">
    <property type="term" value="C:chloroplast thylakoid"/>
    <property type="evidence" value="ECO:0007669"/>
    <property type="project" value="UniProtKB-SubCell"/>
</dbReference>
<dbReference type="EMBL" id="AP019870">
    <property type="protein sequence ID" value="BBN12463.1"/>
    <property type="molecule type" value="Genomic_DNA"/>
</dbReference>
<accession>A0A176WBP4</accession>